<feature type="domain" description="N-acetyltransferase" evidence="2">
    <location>
        <begin position="4"/>
        <end position="169"/>
    </location>
</feature>
<keyword evidence="4" id="KW-1185">Reference proteome</keyword>
<dbReference type="Proteomes" id="UP000272238">
    <property type="component" value="Unassembled WGS sequence"/>
</dbReference>
<evidence type="ECO:0000313" key="3">
    <source>
        <dbReference type="EMBL" id="RKQ13276.1"/>
    </source>
</evidence>
<dbReference type="GO" id="GO:0008080">
    <property type="term" value="F:N-acetyltransferase activity"/>
    <property type="evidence" value="ECO:0007669"/>
    <property type="project" value="InterPro"/>
</dbReference>
<dbReference type="Pfam" id="PF00583">
    <property type="entry name" value="Acetyltransf_1"/>
    <property type="match status" value="1"/>
</dbReference>
<name>A0A494YT48_9BACL</name>
<dbReference type="AlphaFoldDB" id="A0A494YT48"/>
<keyword evidence="1 3" id="KW-0808">Transferase</keyword>
<dbReference type="CDD" id="cd04301">
    <property type="entry name" value="NAT_SF"/>
    <property type="match status" value="1"/>
</dbReference>
<dbReference type="InterPro" id="IPR000182">
    <property type="entry name" value="GNAT_dom"/>
</dbReference>
<evidence type="ECO:0000256" key="1">
    <source>
        <dbReference type="ARBA" id="ARBA00022679"/>
    </source>
</evidence>
<dbReference type="OrthoDB" id="9803233at2"/>
<protein>
    <submittedName>
        <fullName evidence="3">GNAT family N-acetyltransferase</fullName>
    </submittedName>
</protein>
<sequence length="169" mass="19281">MLSLNIREMNIEEIDIVRKIRLNSYSDYEVFVSKEHWSVLKNTLLSENDINSNSKIYVAEDENEIVGTVVLFPGEVKAYDWSDSVQSYPEIRMLAVEPSARKKGIARALMEHSLKVAKEEGNTEIGLHTATFMTKAASLYENMGFVRVPEKDLEPMNDGVIVKAYKYEL</sequence>
<dbReference type="SUPFAM" id="SSF55729">
    <property type="entry name" value="Acyl-CoA N-acyltransferases (Nat)"/>
    <property type="match status" value="1"/>
</dbReference>
<proteinExistence type="predicted"/>
<comment type="caution">
    <text evidence="3">The sequence shown here is derived from an EMBL/GenBank/DDBJ whole genome shotgun (WGS) entry which is preliminary data.</text>
</comment>
<dbReference type="EMBL" id="RBZN01000069">
    <property type="protein sequence ID" value="RKQ13276.1"/>
    <property type="molecule type" value="Genomic_DNA"/>
</dbReference>
<dbReference type="InterPro" id="IPR050769">
    <property type="entry name" value="NAT_camello-type"/>
</dbReference>
<dbReference type="PANTHER" id="PTHR13947:SF37">
    <property type="entry name" value="LD18367P"/>
    <property type="match status" value="1"/>
</dbReference>
<evidence type="ECO:0000313" key="4">
    <source>
        <dbReference type="Proteomes" id="UP000272238"/>
    </source>
</evidence>
<evidence type="ECO:0000259" key="2">
    <source>
        <dbReference type="PROSITE" id="PS51186"/>
    </source>
</evidence>
<dbReference type="Gene3D" id="3.40.630.30">
    <property type="match status" value="1"/>
</dbReference>
<reference evidence="3 4" key="1">
    <citation type="journal article" date="2016" name="Antonie Van Leeuwenhoek">
        <title>Lysinibacillus endophyticus sp. nov., an indole-3-acetic acid producing endophytic bacterium isolated from corn root (Zea mays cv. Xinken-5).</title>
        <authorList>
            <person name="Yu J."/>
            <person name="Guan X."/>
            <person name="Liu C."/>
            <person name="Xiang W."/>
            <person name="Yu Z."/>
            <person name="Liu X."/>
            <person name="Wang G."/>
        </authorList>
    </citation>
    <scope>NUCLEOTIDE SEQUENCE [LARGE SCALE GENOMIC DNA]</scope>
    <source>
        <strain evidence="3 4">DSM 100506</strain>
    </source>
</reference>
<dbReference type="InterPro" id="IPR016181">
    <property type="entry name" value="Acyl_CoA_acyltransferase"/>
</dbReference>
<accession>A0A494YT48</accession>
<gene>
    <name evidence="3" type="ORF">D8M03_16430</name>
</gene>
<organism evidence="3 4">
    <name type="scientific">Ureibacillus endophyticus</name>
    <dbReference type="NCBI Taxonomy" id="1978490"/>
    <lineage>
        <taxon>Bacteria</taxon>
        <taxon>Bacillati</taxon>
        <taxon>Bacillota</taxon>
        <taxon>Bacilli</taxon>
        <taxon>Bacillales</taxon>
        <taxon>Caryophanaceae</taxon>
        <taxon>Ureibacillus</taxon>
    </lineage>
</organism>
<dbReference type="PROSITE" id="PS51186">
    <property type="entry name" value="GNAT"/>
    <property type="match status" value="1"/>
</dbReference>
<dbReference type="PANTHER" id="PTHR13947">
    <property type="entry name" value="GNAT FAMILY N-ACETYLTRANSFERASE"/>
    <property type="match status" value="1"/>
</dbReference>